<proteinExistence type="predicted"/>
<evidence type="ECO:0000313" key="1">
    <source>
        <dbReference type="EMBL" id="AOW99771.1"/>
    </source>
</evidence>
<gene>
    <name evidence="1" type="ORF">BJP34_10160</name>
</gene>
<reference evidence="2" key="1">
    <citation type="submission" date="2016-10" db="EMBL/GenBank/DDBJ databases">
        <title>Comparative genomics uncovers the prolific and rare metabolic potential of the cyanobacterial genus Moorea.</title>
        <authorList>
            <person name="Leao T."/>
            <person name="Castelao G."/>
            <person name="Korobeynikov A."/>
            <person name="Monroe E.A."/>
            <person name="Podell S."/>
            <person name="Glukhov E."/>
            <person name="Allen E."/>
            <person name="Gerwick W.H."/>
            <person name="Gerwick L."/>
        </authorList>
    </citation>
    <scope>NUCLEOTIDE SEQUENCE [LARGE SCALE GENOMIC DNA]</scope>
    <source>
        <strain evidence="2">PAL-8-15-08-1</strain>
    </source>
</reference>
<dbReference type="AlphaFoldDB" id="A0A1D8TQ53"/>
<dbReference type="KEGG" id="mpro:BJP34_10160"/>
<dbReference type="Proteomes" id="UP000177870">
    <property type="component" value="Chromosome"/>
</dbReference>
<accession>A0A1D8TQ53</accession>
<organism evidence="1 2">
    <name type="scientific">Moorena producens PAL-8-15-08-1</name>
    <dbReference type="NCBI Taxonomy" id="1458985"/>
    <lineage>
        <taxon>Bacteria</taxon>
        <taxon>Bacillati</taxon>
        <taxon>Cyanobacteriota</taxon>
        <taxon>Cyanophyceae</taxon>
        <taxon>Coleofasciculales</taxon>
        <taxon>Coleofasciculaceae</taxon>
        <taxon>Moorena</taxon>
    </lineage>
</organism>
<dbReference type="OrthoDB" id="9988752at2"/>
<name>A0A1D8TQ53_9CYAN</name>
<dbReference type="EMBL" id="CP017599">
    <property type="protein sequence ID" value="AOW99771.1"/>
    <property type="molecule type" value="Genomic_DNA"/>
</dbReference>
<sequence length="111" mass="12291">MMVKTHPLRKQVTPYLGHTEQAATLQSEAGTRAELEVKQISHTTAKGETTWVTVAKILKKCLMALPQSGKQCANASSNPHRTIPTVSVTFEERIGKMDCPKSSKQSDRRNE</sequence>
<dbReference type="RefSeq" id="WP_070392247.1">
    <property type="nucleotide sequence ID" value="NZ_CP017599.1"/>
</dbReference>
<evidence type="ECO:0000313" key="2">
    <source>
        <dbReference type="Proteomes" id="UP000177870"/>
    </source>
</evidence>
<protein>
    <submittedName>
        <fullName evidence="1">Uncharacterized protein</fullName>
    </submittedName>
</protein>